<dbReference type="InterPro" id="IPR029044">
    <property type="entry name" value="Nucleotide-diphossugar_trans"/>
</dbReference>
<dbReference type="InterPro" id="IPR036412">
    <property type="entry name" value="HAD-like_sf"/>
</dbReference>
<evidence type="ECO:0000256" key="2">
    <source>
        <dbReference type="ARBA" id="ARBA00022695"/>
    </source>
</evidence>
<organism evidence="4">
    <name type="scientific">viral metagenome</name>
    <dbReference type="NCBI Taxonomy" id="1070528"/>
    <lineage>
        <taxon>unclassified sequences</taxon>
        <taxon>metagenomes</taxon>
        <taxon>organismal metagenomes</taxon>
    </lineage>
</organism>
<dbReference type="GO" id="GO:0016779">
    <property type="term" value="F:nucleotidyltransferase activity"/>
    <property type="evidence" value="ECO:0007669"/>
    <property type="project" value="UniProtKB-KW"/>
</dbReference>
<dbReference type="SUPFAM" id="SSF53448">
    <property type="entry name" value="Nucleotide-diphospho-sugar transferases"/>
    <property type="match status" value="1"/>
</dbReference>
<dbReference type="PANTHER" id="PTHR43584:SF8">
    <property type="entry name" value="N-ACETYLMURAMATE ALPHA-1-PHOSPHATE URIDYLYLTRANSFERASE"/>
    <property type="match status" value="1"/>
</dbReference>
<accession>A0A6C0C3G0</accession>
<proteinExistence type="predicted"/>
<dbReference type="Gene3D" id="3.40.50.1000">
    <property type="entry name" value="HAD superfamily/HAD-like"/>
    <property type="match status" value="1"/>
</dbReference>
<dbReference type="AlphaFoldDB" id="A0A6C0C3G0"/>
<protein>
    <recommendedName>
        <fullName evidence="3">Nucleotidyl transferase domain-containing protein</fullName>
    </recommendedName>
</protein>
<evidence type="ECO:0000313" key="4">
    <source>
        <dbReference type="EMBL" id="QHS99137.1"/>
    </source>
</evidence>
<dbReference type="Gene3D" id="3.90.550.10">
    <property type="entry name" value="Spore Coat Polysaccharide Biosynthesis Protein SpsA, Chain A"/>
    <property type="match status" value="1"/>
</dbReference>
<keyword evidence="2" id="KW-0548">Nucleotidyltransferase</keyword>
<dbReference type="SUPFAM" id="SSF56784">
    <property type="entry name" value="HAD-like"/>
    <property type="match status" value="1"/>
</dbReference>
<keyword evidence="1" id="KW-0808">Transferase</keyword>
<dbReference type="Pfam" id="PF00483">
    <property type="entry name" value="NTP_transferase"/>
    <property type="match status" value="1"/>
</dbReference>
<dbReference type="PANTHER" id="PTHR43584">
    <property type="entry name" value="NUCLEOTIDYL TRANSFERASE"/>
    <property type="match status" value="1"/>
</dbReference>
<dbReference type="InterPro" id="IPR005835">
    <property type="entry name" value="NTP_transferase_dom"/>
</dbReference>
<dbReference type="SUPFAM" id="SSF56112">
    <property type="entry name" value="Protein kinase-like (PK-like)"/>
    <property type="match status" value="1"/>
</dbReference>
<evidence type="ECO:0000259" key="3">
    <source>
        <dbReference type="Pfam" id="PF00483"/>
    </source>
</evidence>
<sequence>MILIPLGGIGKRFKDNNYRKPKALINVLGSPIIFHLLDNLKFTNELVYIVYNNEYKKYRFEDLLKKKYPKINLLFLCLRNNTKGAAETINIALKNLNIPDEPVLCLDGDNFYKCDIIKLWNMKNMIITVEDFNEKPIYSYIVTNKNVVQDIIEKRKVSNYACTGAYGFNSYKELLKYTNIILENNITTKNEYYTSLVISEMIKDDAIFNYRIIKKRDWVCLGTPIQLRQFCDNQTENHIKKRICFDLDNTLVTYPKISGDYNTVEPISKNINYLKYLKKKGNTIIIYTARRMRTHQGNNGKILADIGEITFKTLKKYDIPFDEIYFGKPYADYYIDDLAINCFEDIEKDVGYYMDKIEPRYFNKIENNSIEIYRKSSKNLDGEIYYYKNIPKIIKKNFPLLIDHDENNTWYSMEKVNGLSVSTLYISELLTIKNLKDIMDAIKNIQNIETSGEKINIYDNYLRKIEKRYKEYDYNKFKDSEIKYNKIRRFLNQYEEDDAGIEKVIHGDCVFTNIILNEYDEIRFIDMRGKVGEVLTIKGDWLYDWSKLYQSLIGYDKILHNKKFSKKYEDYMIDFFEKYFCKLFDKKYLVFLKMITDSMIFSLIPLHDNEKCIEYYNLII</sequence>
<name>A0A6C0C3G0_9ZZZZ</name>
<dbReference type="EMBL" id="MN739335">
    <property type="protein sequence ID" value="QHS99137.1"/>
    <property type="molecule type" value="Genomic_DNA"/>
</dbReference>
<dbReference type="InterPro" id="IPR011009">
    <property type="entry name" value="Kinase-like_dom_sf"/>
</dbReference>
<dbReference type="InterPro" id="IPR023214">
    <property type="entry name" value="HAD_sf"/>
</dbReference>
<evidence type="ECO:0000256" key="1">
    <source>
        <dbReference type="ARBA" id="ARBA00022679"/>
    </source>
</evidence>
<reference evidence="4" key="1">
    <citation type="journal article" date="2020" name="Nature">
        <title>Giant virus diversity and host interactions through global metagenomics.</title>
        <authorList>
            <person name="Schulz F."/>
            <person name="Roux S."/>
            <person name="Paez-Espino D."/>
            <person name="Jungbluth S."/>
            <person name="Walsh D.A."/>
            <person name="Denef V.J."/>
            <person name="McMahon K.D."/>
            <person name="Konstantinidis K.T."/>
            <person name="Eloe-Fadrosh E.A."/>
            <person name="Kyrpides N.C."/>
            <person name="Woyke T."/>
        </authorList>
    </citation>
    <scope>NUCLEOTIDE SEQUENCE</scope>
    <source>
        <strain evidence="4">GVMAG-M-3300020185-33</strain>
    </source>
</reference>
<dbReference type="InterPro" id="IPR050065">
    <property type="entry name" value="GlmU-like"/>
</dbReference>
<feature type="domain" description="Nucleotidyl transferase" evidence="3">
    <location>
        <begin position="6"/>
        <end position="225"/>
    </location>
</feature>